<dbReference type="AlphaFoldDB" id="A0AAE9Y9G1"/>
<reference evidence="1" key="1">
    <citation type="submission" date="2023-01" db="EMBL/GenBank/DDBJ databases">
        <title>The diversity of Class Acidimicrobiia in South China Sea sediment environments and the proposal of Iamia marina sp. nov., a novel species of the genus Iamia.</title>
        <authorList>
            <person name="He Y."/>
            <person name="Tian X."/>
        </authorList>
    </citation>
    <scope>NUCLEOTIDE SEQUENCE</scope>
    <source>
        <strain evidence="1">DSM 19957</strain>
    </source>
</reference>
<dbReference type="RefSeq" id="WP_272736316.1">
    <property type="nucleotide sequence ID" value="NZ_CP116942.1"/>
</dbReference>
<gene>
    <name evidence="1" type="ORF">PO878_20080</name>
</gene>
<dbReference type="EMBL" id="CP116942">
    <property type="protein sequence ID" value="WCO66794.1"/>
    <property type="molecule type" value="Genomic_DNA"/>
</dbReference>
<protein>
    <submittedName>
        <fullName evidence="1">DUF6325 family protein</fullName>
    </submittedName>
</protein>
<dbReference type="KEGG" id="ima:PO878_20080"/>
<organism evidence="1 2">
    <name type="scientific">Iamia majanohamensis</name>
    <dbReference type="NCBI Taxonomy" id="467976"/>
    <lineage>
        <taxon>Bacteria</taxon>
        <taxon>Bacillati</taxon>
        <taxon>Actinomycetota</taxon>
        <taxon>Acidimicrobiia</taxon>
        <taxon>Acidimicrobiales</taxon>
        <taxon>Iamiaceae</taxon>
        <taxon>Iamia</taxon>
    </lineage>
</organism>
<name>A0AAE9Y9G1_9ACTN</name>
<dbReference type="Pfam" id="PF19850">
    <property type="entry name" value="DUF6325"/>
    <property type="match status" value="1"/>
</dbReference>
<evidence type="ECO:0000313" key="1">
    <source>
        <dbReference type="EMBL" id="WCO66794.1"/>
    </source>
</evidence>
<dbReference type="Proteomes" id="UP001216390">
    <property type="component" value="Chromosome"/>
</dbReference>
<evidence type="ECO:0000313" key="2">
    <source>
        <dbReference type="Proteomes" id="UP001216390"/>
    </source>
</evidence>
<dbReference type="InterPro" id="IPR046288">
    <property type="entry name" value="DUF6325"/>
</dbReference>
<sequence length="147" mass="14843">MSGADEVPGPVDVVVIELPEAAATDGAGRALHALLDAGTISLFDIAMVAKAGDGSVRRLDLSHPDHPGARSFAPFAGAQSDLFDDGDLAQAAGALEPGTVGLLVAFENTWVRPFVGAAHAAGGQVVASQRIPAEVLIEVLDLAEPVG</sequence>
<accession>A0AAE9Y9G1</accession>
<keyword evidence="2" id="KW-1185">Reference proteome</keyword>
<proteinExistence type="predicted"/>